<comment type="caution">
    <text evidence="13">The sequence shown here is derived from an EMBL/GenBank/DDBJ whole genome shotgun (WGS) entry which is preliminary data.</text>
</comment>
<sequence>MSDVDTGASTYSPVKMFLISLVTIFTAEVGIMFAIHYWFPNIDPVTEAFVDGTLLVLLVFPILFFTIFRPMNDAITQLQDQSHTLETFREAIEHAGHSVVITDKEGTIEYVNPAVEEVTGFEKDEVIGRNPRIWKSEEHDEQFYERMWDVILSGQTFKAEVVNTKKNGDNFVIHQTIAPIFDDEGEISRFVGIYQDVTKLKNRERQLREQRNNAQRLRQRLSVLNRILRHDIRSGVTVIQGHAAILEDKFGSTESVSMIRDEISRLQRLSEQARSIEQTMAEATPIETVELAEMLNEHVDTKRSAHPDASLTIDVPPTLTARMSVQFERALEQVLSNAIEHNDSDEPTVHVSGSKTTDPKPAVEIEVIDNGPGIPEHELEALGEDESQLAHMSGLGLWETYWIVDDSGGSLEFESDPETGTTVTIRLPTPTQTDDRDPFRSGIADGRLETRDHE</sequence>
<dbReference type="Gene3D" id="3.30.565.10">
    <property type="entry name" value="Histidine kinase-like ATPase, C-terminal domain"/>
    <property type="match status" value="1"/>
</dbReference>
<feature type="domain" description="PAS" evidence="11">
    <location>
        <begin position="84"/>
        <end position="130"/>
    </location>
</feature>
<keyword evidence="9" id="KW-1133">Transmembrane helix</keyword>
<feature type="transmembrane region" description="Helical" evidence="9">
    <location>
        <begin position="48"/>
        <end position="68"/>
    </location>
</feature>
<evidence type="ECO:0000259" key="12">
    <source>
        <dbReference type="PROSITE" id="PS50113"/>
    </source>
</evidence>
<comment type="catalytic activity">
    <reaction evidence="1">
        <text>ATP + protein L-histidine = ADP + protein N-phospho-L-histidine.</text>
        <dbReference type="EC" id="2.7.13.3"/>
    </reaction>
</comment>
<dbReference type="SMART" id="SM00091">
    <property type="entry name" value="PAS"/>
    <property type="match status" value="1"/>
</dbReference>
<dbReference type="GO" id="GO:0016020">
    <property type="term" value="C:membrane"/>
    <property type="evidence" value="ECO:0007669"/>
    <property type="project" value="UniProtKB-SubCell"/>
</dbReference>
<accession>A0A5D5AIS6</accession>
<evidence type="ECO:0000256" key="4">
    <source>
        <dbReference type="ARBA" id="ARBA00022679"/>
    </source>
</evidence>
<dbReference type="PRINTS" id="PR00344">
    <property type="entry name" value="BCTRLSENSOR"/>
</dbReference>
<dbReference type="InterPro" id="IPR036890">
    <property type="entry name" value="HATPase_C_sf"/>
</dbReference>
<dbReference type="GO" id="GO:0000155">
    <property type="term" value="F:phosphorelay sensor kinase activity"/>
    <property type="evidence" value="ECO:0007669"/>
    <property type="project" value="InterPro"/>
</dbReference>
<dbReference type="PROSITE" id="PS50109">
    <property type="entry name" value="HIS_KIN"/>
    <property type="match status" value="1"/>
</dbReference>
<reference evidence="13 14" key="1">
    <citation type="submission" date="2019-08" db="EMBL/GenBank/DDBJ databases">
        <title>Archaea genome.</title>
        <authorList>
            <person name="Kajale S."/>
            <person name="Shouche Y."/>
            <person name="Deshpande N."/>
            <person name="Sharma A."/>
        </authorList>
    </citation>
    <scope>NUCLEOTIDE SEQUENCE [LARGE SCALE GENOMIC DNA]</scope>
    <source>
        <strain evidence="13 14">ESP3B_9</strain>
    </source>
</reference>
<evidence type="ECO:0000259" key="11">
    <source>
        <dbReference type="PROSITE" id="PS50112"/>
    </source>
</evidence>
<dbReference type="SUPFAM" id="SSF55785">
    <property type="entry name" value="PYP-like sensor domain (PAS domain)"/>
    <property type="match status" value="1"/>
</dbReference>
<evidence type="ECO:0000256" key="5">
    <source>
        <dbReference type="ARBA" id="ARBA00022777"/>
    </source>
</evidence>
<keyword evidence="7" id="KW-0175">Coiled coil</keyword>
<dbReference type="InterPro" id="IPR005467">
    <property type="entry name" value="His_kinase_dom"/>
</dbReference>
<feature type="transmembrane region" description="Helical" evidence="9">
    <location>
        <begin position="16"/>
        <end position="39"/>
    </location>
</feature>
<evidence type="ECO:0000256" key="9">
    <source>
        <dbReference type="SAM" id="Phobius"/>
    </source>
</evidence>
<protein>
    <recommendedName>
        <fullName evidence="2">histidine kinase</fullName>
        <ecNumber evidence="2">2.7.13.3</ecNumber>
    </recommendedName>
</protein>
<dbReference type="InterPro" id="IPR000700">
    <property type="entry name" value="PAS-assoc_C"/>
</dbReference>
<dbReference type="CDD" id="cd00130">
    <property type="entry name" value="PAS"/>
    <property type="match status" value="1"/>
</dbReference>
<evidence type="ECO:0000256" key="2">
    <source>
        <dbReference type="ARBA" id="ARBA00012438"/>
    </source>
</evidence>
<evidence type="ECO:0000256" key="7">
    <source>
        <dbReference type="SAM" id="Coils"/>
    </source>
</evidence>
<evidence type="ECO:0000256" key="1">
    <source>
        <dbReference type="ARBA" id="ARBA00000085"/>
    </source>
</evidence>
<dbReference type="PROSITE" id="PS50112">
    <property type="entry name" value="PAS"/>
    <property type="match status" value="1"/>
</dbReference>
<keyword evidence="14" id="KW-1185">Reference proteome</keyword>
<dbReference type="GO" id="GO:0007234">
    <property type="term" value="P:osmosensory signaling via phosphorelay pathway"/>
    <property type="evidence" value="ECO:0007669"/>
    <property type="project" value="TreeGrafter"/>
</dbReference>
<dbReference type="InterPro" id="IPR035965">
    <property type="entry name" value="PAS-like_dom_sf"/>
</dbReference>
<evidence type="ECO:0000256" key="6">
    <source>
        <dbReference type="ARBA" id="ARBA00023136"/>
    </source>
</evidence>
<dbReference type="Proteomes" id="UP000324104">
    <property type="component" value="Unassembled WGS sequence"/>
</dbReference>
<feature type="domain" description="PAC" evidence="12">
    <location>
        <begin position="155"/>
        <end position="209"/>
    </location>
</feature>
<dbReference type="InterPro" id="IPR004358">
    <property type="entry name" value="Sig_transdc_His_kin-like_C"/>
</dbReference>
<dbReference type="AlphaFoldDB" id="A0A5D5AIS6"/>
<evidence type="ECO:0000256" key="8">
    <source>
        <dbReference type="SAM" id="MobiDB-lite"/>
    </source>
</evidence>
<dbReference type="Gene3D" id="3.30.450.20">
    <property type="entry name" value="PAS domain"/>
    <property type="match status" value="1"/>
</dbReference>
<dbReference type="PROSITE" id="PS50113">
    <property type="entry name" value="PAC"/>
    <property type="match status" value="1"/>
</dbReference>
<keyword evidence="6 9" id="KW-0472">Membrane</keyword>
<dbReference type="SUPFAM" id="SSF55874">
    <property type="entry name" value="ATPase domain of HSP90 chaperone/DNA topoisomerase II/histidine kinase"/>
    <property type="match status" value="1"/>
</dbReference>
<dbReference type="PANTHER" id="PTHR42878">
    <property type="entry name" value="TWO-COMPONENT HISTIDINE KINASE"/>
    <property type="match status" value="1"/>
</dbReference>
<dbReference type="GO" id="GO:0000156">
    <property type="term" value="F:phosphorelay response regulator activity"/>
    <property type="evidence" value="ECO:0007669"/>
    <property type="project" value="TreeGrafter"/>
</dbReference>
<dbReference type="InterPro" id="IPR050351">
    <property type="entry name" value="BphY/WalK/GraS-like"/>
</dbReference>
<dbReference type="SMART" id="SM00387">
    <property type="entry name" value="HATPase_c"/>
    <property type="match status" value="1"/>
</dbReference>
<keyword evidence="3" id="KW-0597">Phosphoprotein</keyword>
<dbReference type="CDD" id="cd00075">
    <property type="entry name" value="HATPase"/>
    <property type="match status" value="1"/>
</dbReference>
<keyword evidence="5" id="KW-0418">Kinase</keyword>
<organism evidence="13 14">
    <name type="scientific">Natrialba swarupiae</name>
    <dbReference type="NCBI Taxonomy" id="2448032"/>
    <lineage>
        <taxon>Archaea</taxon>
        <taxon>Methanobacteriati</taxon>
        <taxon>Methanobacteriota</taxon>
        <taxon>Stenosarchaea group</taxon>
        <taxon>Halobacteria</taxon>
        <taxon>Halobacteriales</taxon>
        <taxon>Natrialbaceae</taxon>
        <taxon>Natrialba</taxon>
    </lineage>
</organism>
<dbReference type="InterPro" id="IPR003594">
    <property type="entry name" value="HATPase_dom"/>
</dbReference>
<feature type="region of interest" description="Disordered" evidence="8">
    <location>
        <begin position="413"/>
        <end position="454"/>
    </location>
</feature>
<feature type="domain" description="Histidine kinase" evidence="10">
    <location>
        <begin position="227"/>
        <end position="431"/>
    </location>
</feature>
<proteinExistence type="predicted"/>
<evidence type="ECO:0000313" key="14">
    <source>
        <dbReference type="Proteomes" id="UP000324104"/>
    </source>
</evidence>
<dbReference type="EMBL" id="VTAW01000014">
    <property type="protein sequence ID" value="TYT61758.1"/>
    <property type="molecule type" value="Genomic_DNA"/>
</dbReference>
<gene>
    <name evidence="13" type="ORF">FYC77_12085</name>
</gene>
<keyword evidence="4" id="KW-0808">Transferase</keyword>
<dbReference type="Pfam" id="PF02518">
    <property type="entry name" value="HATPase_c"/>
    <property type="match status" value="1"/>
</dbReference>
<evidence type="ECO:0000313" key="13">
    <source>
        <dbReference type="EMBL" id="TYT61758.1"/>
    </source>
</evidence>
<evidence type="ECO:0000259" key="10">
    <source>
        <dbReference type="PROSITE" id="PS50109"/>
    </source>
</evidence>
<dbReference type="InterPro" id="IPR000014">
    <property type="entry name" value="PAS"/>
</dbReference>
<keyword evidence="9" id="KW-0812">Transmembrane</keyword>
<dbReference type="PANTHER" id="PTHR42878:SF15">
    <property type="entry name" value="BACTERIOPHYTOCHROME"/>
    <property type="match status" value="1"/>
</dbReference>
<dbReference type="SMART" id="SM00086">
    <property type="entry name" value="PAC"/>
    <property type="match status" value="1"/>
</dbReference>
<dbReference type="Pfam" id="PF13426">
    <property type="entry name" value="PAS_9"/>
    <property type="match status" value="1"/>
</dbReference>
<dbReference type="NCBIfam" id="TIGR00229">
    <property type="entry name" value="sensory_box"/>
    <property type="match status" value="1"/>
</dbReference>
<dbReference type="InterPro" id="IPR003661">
    <property type="entry name" value="HisK_dim/P_dom"/>
</dbReference>
<evidence type="ECO:0000256" key="3">
    <source>
        <dbReference type="ARBA" id="ARBA00022553"/>
    </source>
</evidence>
<dbReference type="InterPro" id="IPR001610">
    <property type="entry name" value="PAC"/>
</dbReference>
<feature type="compositionally biased region" description="Polar residues" evidence="8">
    <location>
        <begin position="418"/>
        <end position="432"/>
    </location>
</feature>
<dbReference type="CDD" id="cd00082">
    <property type="entry name" value="HisKA"/>
    <property type="match status" value="1"/>
</dbReference>
<name>A0A5D5AIS6_9EURY</name>
<dbReference type="GO" id="GO:0030295">
    <property type="term" value="F:protein kinase activator activity"/>
    <property type="evidence" value="ECO:0007669"/>
    <property type="project" value="TreeGrafter"/>
</dbReference>
<feature type="coiled-coil region" evidence="7">
    <location>
        <begin position="197"/>
        <end position="227"/>
    </location>
</feature>
<dbReference type="EC" id="2.7.13.3" evidence="2"/>